<evidence type="ECO:0000256" key="1">
    <source>
        <dbReference type="SAM" id="SignalP"/>
    </source>
</evidence>
<feature type="chain" id="PRO_5011969305" evidence="1">
    <location>
        <begin position="23"/>
        <end position="117"/>
    </location>
</feature>
<dbReference type="AlphaFoldDB" id="A0A239B546"/>
<keyword evidence="3" id="KW-1185">Reference proteome</keyword>
<dbReference type="RefSeq" id="WP_089376351.1">
    <property type="nucleotide sequence ID" value="NZ_FZOA01000013.1"/>
</dbReference>
<keyword evidence="1" id="KW-0732">Signal</keyword>
<protein>
    <submittedName>
        <fullName evidence="2">Uncharacterized protein</fullName>
    </submittedName>
</protein>
<organism evidence="2 3">
    <name type="scientific">Methylobacillus rhizosphaerae</name>
    <dbReference type="NCBI Taxonomy" id="551994"/>
    <lineage>
        <taxon>Bacteria</taxon>
        <taxon>Pseudomonadati</taxon>
        <taxon>Pseudomonadota</taxon>
        <taxon>Betaproteobacteria</taxon>
        <taxon>Nitrosomonadales</taxon>
        <taxon>Methylophilaceae</taxon>
        <taxon>Methylobacillus</taxon>
    </lineage>
</organism>
<proteinExistence type="predicted"/>
<sequence>MMMKHTIAALTLVTAFSAQVQAAEDLPKLNPQPGQWSTVVAIFDHLKNHYLLKTSVHDDAKSCAVRLENIAEQIQNNTVYTAPRNTKFSFTKEEGVENEAKVLEIRCVLEPFQPERV</sequence>
<gene>
    <name evidence="2" type="ORF">SAMN05192560_2299</name>
</gene>
<reference evidence="3" key="1">
    <citation type="submission" date="2017-06" db="EMBL/GenBank/DDBJ databases">
        <authorList>
            <person name="Varghese N."/>
            <person name="Submissions S."/>
        </authorList>
    </citation>
    <scope>NUCLEOTIDE SEQUENCE [LARGE SCALE GENOMIC DNA]</scope>
    <source>
        <strain evidence="3">Ca-68</strain>
    </source>
</reference>
<dbReference type="EMBL" id="FZOA01000013">
    <property type="protein sequence ID" value="SNS03055.1"/>
    <property type="molecule type" value="Genomic_DNA"/>
</dbReference>
<feature type="signal peptide" evidence="1">
    <location>
        <begin position="1"/>
        <end position="22"/>
    </location>
</feature>
<dbReference type="Proteomes" id="UP000198305">
    <property type="component" value="Unassembled WGS sequence"/>
</dbReference>
<evidence type="ECO:0000313" key="3">
    <source>
        <dbReference type="Proteomes" id="UP000198305"/>
    </source>
</evidence>
<dbReference type="OrthoDB" id="8536794at2"/>
<evidence type="ECO:0000313" key="2">
    <source>
        <dbReference type="EMBL" id="SNS03055.1"/>
    </source>
</evidence>
<name>A0A239B546_9PROT</name>
<accession>A0A239B546</accession>